<evidence type="ECO:0000313" key="1">
    <source>
        <dbReference type="EMBL" id="KAG8184841.1"/>
    </source>
</evidence>
<gene>
    <name evidence="1" type="ORF">JTE90_012090</name>
</gene>
<organism evidence="1 2">
    <name type="scientific">Oedothorax gibbosus</name>
    <dbReference type="NCBI Taxonomy" id="931172"/>
    <lineage>
        <taxon>Eukaryota</taxon>
        <taxon>Metazoa</taxon>
        <taxon>Ecdysozoa</taxon>
        <taxon>Arthropoda</taxon>
        <taxon>Chelicerata</taxon>
        <taxon>Arachnida</taxon>
        <taxon>Araneae</taxon>
        <taxon>Araneomorphae</taxon>
        <taxon>Entelegynae</taxon>
        <taxon>Araneoidea</taxon>
        <taxon>Linyphiidae</taxon>
        <taxon>Erigoninae</taxon>
        <taxon>Oedothorax</taxon>
    </lineage>
</organism>
<dbReference type="AlphaFoldDB" id="A0AAV6UMJ5"/>
<dbReference type="EMBL" id="JAFNEN010000358">
    <property type="protein sequence ID" value="KAG8184841.1"/>
    <property type="molecule type" value="Genomic_DNA"/>
</dbReference>
<reference evidence="1 2" key="1">
    <citation type="journal article" date="2022" name="Nat. Ecol. Evol.">
        <title>A masculinizing supergene underlies an exaggerated male reproductive morph in a spider.</title>
        <authorList>
            <person name="Hendrickx F."/>
            <person name="De Corte Z."/>
            <person name="Sonet G."/>
            <person name="Van Belleghem S.M."/>
            <person name="Kostlbacher S."/>
            <person name="Vangestel C."/>
        </authorList>
    </citation>
    <scope>NUCLEOTIDE SEQUENCE [LARGE SCALE GENOMIC DNA]</scope>
    <source>
        <strain evidence="1">W744_W776</strain>
    </source>
</reference>
<name>A0AAV6UMJ5_9ARAC</name>
<sequence length="132" mass="15856">MFFRQSSRSRVDFLLRRRLLSTSWRLFCVFCKGNIREELKARQPSNIGGAKSFVHQQKFGHEILDYIADGFWLNILERISIYVHEKLCFIAIYSLLLHYLKLCRFEEESLMTEILDNLFYKSVSKDKFLNEF</sequence>
<evidence type="ECO:0000313" key="2">
    <source>
        <dbReference type="Proteomes" id="UP000827092"/>
    </source>
</evidence>
<comment type="caution">
    <text evidence="1">The sequence shown here is derived from an EMBL/GenBank/DDBJ whole genome shotgun (WGS) entry which is preliminary data.</text>
</comment>
<keyword evidence="2" id="KW-1185">Reference proteome</keyword>
<protein>
    <submittedName>
        <fullName evidence="1">Uncharacterized protein</fullName>
    </submittedName>
</protein>
<accession>A0AAV6UMJ5</accession>
<dbReference type="Proteomes" id="UP000827092">
    <property type="component" value="Unassembled WGS sequence"/>
</dbReference>
<proteinExistence type="predicted"/>